<keyword evidence="9" id="KW-0539">Nucleus</keyword>
<keyword evidence="6" id="KW-0862">Zinc</keyword>
<evidence type="ECO:0000256" key="1">
    <source>
        <dbReference type="ARBA" id="ARBA00004123"/>
    </source>
</evidence>
<dbReference type="GO" id="GO:0003684">
    <property type="term" value="F:damaged DNA binding"/>
    <property type="evidence" value="ECO:0007669"/>
    <property type="project" value="InterPro"/>
</dbReference>
<dbReference type="SUPFAM" id="SSF46955">
    <property type="entry name" value="Putative DNA-binding domain"/>
    <property type="match status" value="1"/>
</dbReference>
<dbReference type="Proteomes" id="UP000694546">
    <property type="component" value="Chromosome 3"/>
</dbReference>
<dbReference type="InterPro" id="IPR037129">
    <property type="entry name" value="XPA_sf"/>
</dbReference>
<dbReference type="PANTHER" id="PTHR10142:SF0">
    <property type="entry name" value="DNA REPAIR PROTEIN COMPLEMENTING XP-A CELLS"/>
    <property type="match status" value="1"/>
</dbReference>
<evidence type="ECO:0000256" key="2">
    <source>
        <dbReference type="ARBA" id="ARBA00005548"/>
    </source>
</evidence>
<comment type="subcellular location">
    <subcellularLocation>
        <location evidence="1">Nucleus</location>
    </subcellularLocation>
</comment>
<keyword evidence="4" id="KW-0227">DNA damage</keyword>
<dbReference type="FunFam" id="3.90.530.10:FF:000001">
    <property type="entry name" value="DNA repair protein complementing XP-A cells"/>
    <property type="match status" value="1"/>
</dbReference>
<comment type="similarity">
    <text evidence="2">Belongs to the XPA family.</text>
</comment>
<keyword evidence="5" id="KW-0863">Zinc-finger</keyword>
<dbReference type="Pfam" id="PF05181">
    <property type="entry name" value="XPA_C"/>
    <property type="match status" value="1"/>
</dbReference>
<dbReference type="PROSITE" id="PS00752">
    <property type="entry name" value="XPA_1"/>
    <property type="match status" value="1"/>
</dbReference>
<dbReference type="Pfam" id="PF01286">
    <property type="entry name" value="XPA_N"/>
    <property type="match status" value="1"/>
</dbReference>
<gene>
    <name evidence="11" type="primary">xpa</name>
</gene>
<dbReference type="GO" id="GO:0008270">
    <property type="term" value="F:zinc ion binding"/>
    <property type="evidence" value="ECO:0007669"/>
    <property type="project" value="UniProtKB-KW"/>
</dbReference>
<dbReference type="GO" id="GO:0000715">
    <property type="term" value="P:nucleotide-excision repair, DNA damage recognition"/>
    <property type="evidence" value="ECO:0007669"/>
    <property type="project" value="TreeGrafter"/>
</dbReference>
<dbReference type="GO" id="GO:0070914">
    <property type="term" value="P:UV-damage excision repair"/>
    <property type="evidence" value="ECO:0007669"/>
    <property type="project" value="TreeGrafter"/>
</dbReference>
<evidence type="ECO:0000256" key="5">
    <source>
        <dbReference type="ARBA" id="ARBA00022771"/>
    </source>
</evidence>
<dbReference type="GO" id="GO:0000110">
    <property type="term" value="C:nucleotide-excision repair factor 1 complex"/>
    <property type="evidence" value="ECO:0007669"/>
    <property type="project" value="TreeGrafter"/>
</dbReference>
<dbReference type="InterPro" id="IPR009061">
    <property type="entry name" value="DNA-bd_dom_put_sf"/>
</dbReference>
<evidence type="ECO:0000256" key="9">
    <source>
        <dbReference type="ARBA" id="ARBA00023242"/>
    </source>
</evidence>
<dbReference type="InterPro" id="IPR000465">
    <property type="entry name" value="XPA/RAD14"/>
</dbReference>
<evidence type="ECO:0000256" key="7">
    <source>
        <dbReference type="ARBA" id="ARBA00023125"/>
    </source>
</evidence>
<evidence type="ECO:0000256" key="6">
    <source>
        <dbReference type="ARBA" id="ARBA00022833"/>
    </source>
</evidence>
<dbReference type="NCBIfam" id="TIGR00598">
    <property type="entry name" value="rad14"/>
    <property type="match status" value="1"/>
</dbReference>
<organism evidence="11 12">
    <name type="scientific">Gadus morhua</name>
    <name type="common">Atlantic cod</name>
    <dbReference type="NCBI Taxonomy" id="8049"/>
    <lineage>
        <taxon>Eukaryota</taxon>
        <taxon>Metazoa</taxon>
        <taxon>Chordata</taxon>
        <taxon>Craniata</taxon>
        <taxon>Vertebrata</taxon>
        <taxon>Euteleostomi</taxon>
        <taxon>Actinopterygii</taxon>
        <taxon>Neopterygii</taxon>
        <taxon>Teleostei</taxon>
        <taxon>Neoteleostei</taxon>
        <taxon>Acanthomorphata</taxon>
        <taxon>Zeiogadaria</taxon>
        <taxon>Gadariae</taxon>
        <taxon>Gadiformes</taxon>
        <taxon>Gadoidei</taxon>
        <taxon>Gadidae</taxon>
        <taxon>Gadus</taxon>
    </lineage>
</organism>
<dbReference type="Ensembl" id="ENSGMOT00000038083.1">
    <property type="protein sequence ID" value="ENSGMOP00000047581.1"/>
    <property type="gene ID" value="ENSGMOG00000000063.2"/>
</dbReference>
<feature type="domain" description="XPA C-terminal" evidence="10">
    <location>
        <begin position="119"/>
        <end position="170"/>
    </location>
</feature>
<reference evidence="11" key="1">
    <citation type="submission" date="2025-08" db="UniProtKB">
        <authorList>
            <consortium name="Ensembl"/>
        </authorList>
    </citation>
    <scope>IDENTIFICATION</scope>
</reference>
<keyword evidence="12" id="KW-1185">Reference proteome</keyword>
<evidence type="ECO:0000256" key="8">
    <source>
        <dbReference type="ARBA" id="ARBA00023204"/>
    </source>
</evidence>
<accession>A0A8C5BIN1</accession>
<evidence type="ECO:0000259" key="10">
    <source>
        <dbReference type="Pfam" id="PF05181"/>
    </source>
</evidence>
<name>A0A8C5BIN1_GADMO</name>
<dbReference type="Gene3D" id="3.90.530.10">
    <property type="entry name" value="XPA C-terminal domain"/>
    <property type="match status" value="1"/>
</dbReference>
<dbReference type="GeneTree" id="ENSGT00390000002721"/>
<dbReference type="GO" id="GO:1901255">
    <property type="term" value="P:nucleotide-excision repair involved in interstrand cross-link repair"/>
    <property type="evidence" value="ECO:0007669"/>
    <property type="project" value="TreeGrafter"/>
</dbReference>
<dbReference type="InterPro" id="IPR022656">
    <property type="entry name" value="XPA_C"/>
</dbReference>
<keyword evidence="7" id="KW-0238">DNA-binding</keyword>
<evidence type="ECO:0000256" key="4">
    <source>
        <dbReference type="ARBA" id="ARBA00022763"/>
    </source>
</evidence>
<evidence type="ECO:0000313" key="11">
    <source>
        <dbReference type="Ensembl" id="ENSGMOP00000047581.1"/>
    </source>
</evidence>
<dbReference type="PANTHER" id="PTHR10142">
    <property type="entry name" value="DNA REPAIR PROTEIN COMPLEMENTING XP-A CELLS"/>
    <property type="match status" value="1"/>
</dbReference>
<dbReference type="AlphaFoldDB" id="A0A8C5BIN1"/>
<sequence length="339" mass="38757">MDGALILELSPAMRAKIERNRQRALMLRQARLASRSLAAIEGSTSAKVAKTIDSGAGFFIEEEDEEDMQRVKPVVHQPAPVIETDYLVCDECGKPFMDSYLSNSFDLSVCDKCRDNDGKHQLVSRSDAKKNFLLKDCDLDLREPPLRCILRKNPHNPRWGDMKLYLRTQVGVHRCKEVFGSEEAMEEAKETRQENKEVQAQKRFNKKVKGQYPLWQYINLTLQTPYPSSPYEPKQPTNPNPSSPLILLTQITYEPHFYPDPYNLQTPTLDSLCVCVCVCVCLSVCVCIELRRAVRSSVWTKDTQAHQHQYGPEEVLDAEEDLYQKTCSTCGHTLSYEKM</sequence>
<dbReference type="CDD" id="cd21076">
    <property type="entry name" value="DBD_XPA"/>
    <property type="match status" value="1"/>
</dbReference>
<proteinExistence type="inferred from homology"/>
<evidence type="ECO:0000256" key="3">
    <source>
        <dbReference type="ARBA" id="ARBA00022723"/>
    </source>
</evidence>
<dbReference type="SUPFAM" id="SSF57716">
    <property type="entry name" value="Glucocorticoid receptor-like (DNA-binding domain)"/>
    <property type="match status" value="1"/>
</dbReference>
<keyword evidence="3" id="KW-0479">Metal-binding</keyword>
<dbReference type="GO" id="GO:0006284">
    <property type="term" value="P:base-excision repair"/>
    <property type="evidence" value="ECO:0007669"/>
    <property type="project" value="TreeGrafter"/>
</dbReference>
<keyword evidence="8" id="KW-0234">DNA repair</keyword>
<dbReference type="InterPro" id="IPR022652">
    <property type="entry name" value="Znf_XPA_CS"/>
</dbReference>
<reference evidence="11" key="2">
    <citation type="submission" date="2025-09" db="UniProtKB">
        <authorList>
            <consortium name="Ensembl"/>
        </authorList>
    </citation>
    <scope>IDENTIFICATION</scope>
</reference>
<evidence type="ECO:0000313" key="12">
    <source>
        <dbReference type="Proteomes" id="UP000694546"/>
    </source>
</evidence>
<protein>
    <recommendedName>
        <fullName evidence="10">XPA C-terminal domain-containing protein</fullName>
    </recommendedName>
</protein>